<dbReference type="SUPFAM" id="SSF56219">
    <property type="entry name" value="DNase I-like"/>
    <property type="match status" value="1"/>
</dbReference>
<sequence>MALPNDDAKTKPKRAKKRHMEQTIIELQLAESKANISNLEELNREYRITIDILSVKLGIPSPMGTIHIHHRHIVSVQYKRQLYLSTNYLEITRYTLYPRTLDSITRKGYYKKIINNDFISYVKAVDDDNPIIGHRTIREYRGTAMFWNKDLEKSINIMPDGNNRIKVIKINSSPLKTCLVNVYMPSLQVVGDLDYKDKMDQISEIIENKRLLPDNYLRGHECFTTQR</sequence>
<dbReference type="EMBL" id="CACVKT020004298">
    <property type="protein sequence ID" value="CAC5388940.1"/>
    <property type="molecule type" value="Genomic_DNA"/>
</dbReference>
<organism evidence="1 2">
    <name type="scientific">Mytilus coruscus</name>
    <name type="common">Sea mussel</name>
    <dbReference type="NCBI Taxonomy" id="42192"/>
    <lineage>
        <taxon>Eukaryota</taxon>
        <taxon>Metazoa</taxon>
        <taxon>Spiralia</taxon>
        <taxon>Lophotrochozoa</taxon>
        <taxon>Mollusca</taxon>
        <taxon>Bivalvia</taxon>
        <taxon>Autobranchia</taxon>
        <taxon>Pteriomorphia</taxon>
        <taxon>Mytilida</taxon>
        <taxon>Mytiloidea</taxon>
        <taxon>Mytilidae</taxon>
        <taxon>Mytilinae</taxon>
        <taxon>Mytilus</taxon>
    </lineage>
</organism>
<dbReference type="Proteomes" id="UP000507470">
    <property type="component" value="Unassembled WGS sequence"/>
</dbReference>
<reference evidence="1 2" key="1">
    <citation type="submission" date="2020-06" db="EMBL/GenBank/DDBJ databases">
        <authorList>
            <person name="Li R."/>
            <person name="Bekaert M."/>
        </authorList>
    </citation>
    <scope>NUCLEOTIDE SEQUENCE [LARGE SCALE GENOMIC DNA]</scope>
    <source>
        <strain evidence="2">wild</strain>
    </source>
</reference>
<dbReference type="AlphaFoldDB" id="A0A6J8C1E7"/>
<name>A0A6J8C1E7_MYTCO</name>
<gene>
    <name evidence="1" type="ORF">MCOR_24166</name>
</gene>
<evidence type="ECO:0000313" key="2">
    <source>
        <dbReference type="Proteomes" id="UP000507470"/>
    </source>
</evidence>
<keyword evidence="2" id="KW-1185">Reference proteome</keyword>
<proteinExistence type="predicted"/>
<evidence type="ECO:0000313" key="1">
    <source>
        <dbReference type="EMBL" id="CAC5388940.1"/>
    </source>
</evidence>
<accession>A0A6J8C1E7</accession>
<protein>
    <submittedName>
        <fullName evidence="1">Uncharacterized protein</fullName>
    </submittedName>
</protein>
<dbReference type="OrthoDB" id="7476844at2759"/>
<dbReference type="InterPro" id="IPR036691">
    <property type="entry name" value="Endo/exonu/phosph_ase_sf"/>
</dbReference>